<gene>
    <name evidence="1" type="ORF">E6P75_04725</name>
</gene>
<evidence type="ECO:0000313" key="1">
    <source>
        <dbReference type="EMBL" id="MDI4509515.1"/>
    </source>
</evidence>
<proteinExistence type="predicted"/>
<protein>
    <submittedName>
        <fullName evidence="1">Uncharacterized protein</fullName>
    </submittedName>
</protein>
<reference evidence="1" key="1">
    <citation type="submission" date="2019-04" db="EMBL/GenBank/DDBJ databases">
        <title>Moraxella osloensis CCUG 73412, isolated from corneal scrapings as causative agent of keratitis.</title>
        <authorList>
            <person name="Connolly G."/>
            <person name="Jaen-Luchoro D."/>
            <person name="Pinyeiro-Iglesias B."/>
            <person name="Curry A."/>
            <person name="Knowles S."/>
            <person name="Moore E.R.B."/>
        </authorList>
    </citation>
    <scope>NUCLEOTIDE SEQUENCE</scope>
    <source>
        <strain evidence="1">CCUG 73412</strain>
    </source>
</reference>
<accession>A0AAW6TEF6</accession>
<dbReference type="EMBL" id="SSCJ01000003">
    <property type="protein sequence ID" value="MDI4509515.1"/>
    <property type="molecule type" value="Genomic_DNA"/>
</dbReference>
<name>A0AAW6TEF6_FAUOS</name>
<organism evidence="1">
    <name type="scientific">Faucicola osloensis</name>
    <name type="common">Moraxella osloensis</name>
    <dbReference type="NCBI Taxonomy" id="34062"/>
    <lineage>
        <taxon>Bacteria</taxon>
        <taxon>Pseudomonadati</taxon>
        <taxon>Pseudomonadota</taxon>
        <taxon>Gammaproteobacteria</taxon>
        <taxon>Moraxellales</taxon>
        <taxon>Moraxellaceae</taxon>
        <taxon>Faucicola</taxon>
    </lineage>
</organism>
<comment type="caution">
    <text evidence="1">The sequence shown here is derived from an EMBL/GenBank/DDBJ whole genome shotgun (WGS) entry which is preliminary data.</text>
</comment>
<sequence length="426" mass="50461">MDKDFYNDLDKLSLRALRWIRTFLEDKISPSTELEILHVNKSELLFIIKSKLISTKSIGRVRRYFTRFYLKDNIVEWMFIDLAATIWMLYILVGDNQKYINSKIELNNYLENLINIYSFELKSGNILHIPFPNYIFDKSIEQLGKNQPALDFMSLLHLVEHQLQDKLETIKIHQQKFEMISNFIHKNMKWLDIENIQQIDWCYEYMIGRERAFNKDLNSSISLLLQSINIRGDNSLEKSQLNSRIKRYQKNKVPSEELVAIARKKQIKDIPNYLIEFVRFYDPKETSEKYYTILASFCIIYYKITNNQYGYPTLNKDYLINFITIMNNSWRREKGRLKKANKNIPINITKQNATKIGKCIKKANKKNVQSIYNVANFIIKNLDDESIISAIQTMSQIDKEKTESKILKPYSMTIMAGHVTKAEEEK</sequence>
<dbReference type="AlphaFoldDB" id="A0AAW6TEF6"/>